<gene>
    <name evidence="2" type="ORF">PoB_001366400</name>
</gene>
<organism evidence="2 3">
    <name type="scientific">Plakobranchus ocellatus</name>
    <dbReference type="NCBI Taxonomy" id="259542"/>
    <lineage>
        <taxon>Eukaryota</taxon>
        <taxon>Metazoa</taxon>
        <taxon>Spiralia</taxon>
        <taxon>Lophotrochozoa</taxon>
        <taxon>Mollusca</taxon>
        <taxon>Gastropoda</taxon>
        <taxon>Heterobranchia</taxon>
        <taxon>Euthyneura</taxon>
        <taxon>Panpulmonata</taxon>
        <taxon>Sacoglossa</taxon>
        <taxon>Placobranchoidea</taxon>
        <taxon>Plakobranchidae</taxon>
        <taxon>Plakobranchus</taxon>
    </lineage>
</organism>
<feature type="compositionally biased region" description="Basic and acidic residues" evidence="1">
    <location>
        <begin position="45"/>
        <end position="56"/>
    </location>
</feature>
<evidence type="ECO:0000256" key="1">
    <source>
        <dbReference type="SAM" id="MobiDB-lite"/>
    </source>
</evidence>
<dbReference type="EMBL" id="BLXT01001660">
    <property type="protein sequence ID" value="GFN87158.1"/>
    <property type="molecule type" value="Genomic_DNA"/>
</dbReference>
<evidence type="ECO:0000313" key="3">
    <source>
        <dbReference type="Proteomes" id="UP000735302"/>
    </source>
</evidence>
<proteinExistence type="predicted"/>
<reference evidence="2 3" key="1">
    <citation type="journal article" date="2021" name="Elife">
        <title>Chloroplast acquisition without the gene transfer in kleptoplastic sea slugs, Plakobranchus ocellatus.</title>
        <authorList>
            <person name="Maeda T."/>
            <person name="Takahashi S."/>
            <person name="Yoshida T."/>
            <person name="Shimamura S."/>
            <person name="Takaki Y."/>
            <person name="Nagai Y."/>
            <person name="Toyoda A."/>
            <person name="Suzuki Y."/>
            <person name="Arimoto A."/>
            <person name="Ishii H."/>
            <person name="Satoh N."/>
            <person name="Nishiyama T."/>
            <person name="Hasebe M."/>
            <person name="Maruyama T."/>
            <person name="Minagawa J."/>
            <person name="Obokata J."/>
            <person name="Shigenobu S."/>
        </authorList>
    </citation>
    <scope>NUCLEOTIDE SEQUENCE [LARGE SCALE GENOMIC DNA]</scope>
</reference>
<dbReference type="AlphaFoldDB" id="A0AAV3YZF4"/>
<feature type="region of interest" description="Disordered" evidence="1">
    <location>
        <begin position="45"/>
        <end position="71"/>
    </location>
</feature>
<sequence>MSATSPYLPIDPVAEPLLLLSFLSEMNTFDSSPLRSVHSCVLATESREEGDREKEGWAYVPAEGSTGDRIN</sequence>
<evidence type="ECO:0000313" key="2">
    <source>
        <dbReference type="EMBL" id="GFN87158.1"/>
    </source>
</evidence>
<comment type="caution">
    <text evidence="2">The sequence shown here is derived from an EMBL/GenBank/DDBJ whole genome shotgun (WGS) entry which is preliminary data.</text>
</comment>
<accession>A0AAV3YZF4</accession>
<name>A0AAV3YZF4_9GAST</name>
<keyword evidence="3" id="KW-1185">Reference proteome</keyword>
<dbReference type="Proteomes" id="UP000735302">
    <property type="component" value="Unassembled WGS sequence"/>
</dbReference>
<protein>
    <submittedName>
        <fullName evidence="2">Uncharacterized protein</fullName>
    </submittedName>
</protein>